<sequence length="331" mass="37770">MMKLSTMLKVDRTVDKEGQSPIAEHILEQWEHDQGSAQFFRSSTNFVYIFRKGGETCFLRFAESTERTRAEIEAEMALLNFLASQGMTVATPVVSKNGRCVATVETDLGTFHAVVFTQLPGREVEIEELSPAQFEIWGATLGKLHAMTHRYQDPKVAARGTWRDHLTLVRNAVPTDEPRVQAECDYLTSFLAALPVTEMNSGLIHGDFELDNLRWQDETLAMFDFDECAASWYIADVAFALRDLFETGVDLSHPSFRAFIRGYCEQYSLDEELLSHLPTFMRLVNLIIYAKLVRATDLTQDQDYPEWCTSLLLKLENWKQNYKTSLLSIPV</sequence>
<organism evidence="3 4">
    <name type="scientific">Ktedonobacter racemifer DSM 44963</name>
    <dbReference type="NCBI Taxonomy" id="485913"/>
    <lineage>
        <taxon>Bacteria</taxon>
        <taxon>Bacillati</taxon>
        <taxon>Chloroflexota</taxon>
        <taxon>Ktedonobacteria</taxon>
        <taxon>Ktedonobacterales</taxon>
        <taxon>Ktedonobacteraceae</taxon>
        <taxon>Ktedonobacter</taxon>
    </lineage>
</organism>
<comment type="caution">
    <text evidence="3">The sequence shown here is derived from an EMBL/GenBank/DDBJ whole genome shotgun (WGS) entry which is preliminary data.</text>
</comment>
<dbReference type="Gene3D" id="3.30.200.20">
    <property type="entry name" value="Phosphorylase Kinase, domain 1"/>
    <property type="match status" value="1"/>
</dbReference>
<evidence type="ECO:0000259" key="2">
    <source>
        <dbReference type="Pfam" id="PF01636"/>
    </source>
</evidence>
<dbReference type="EMBL" id="ADVG01000005">
    <property type="protein sequence ID" value="EFH80001.1"/>
    <property type="molecule type" value="Genomic_DNA"/>
</dbReference>
<dbReference type="RefSeq" id="WP_007922258.1">
    <property type="nucleotide sequence ID" value="NZ_ADVG01000005.1"/>
</dbReference>
<protein>
    <submittedName>
        <fullName evidence="3">Aminoglycoside phosphotransferase</fullName>
    </submittedName>
</protein>
<dbReference type="STRING" id="485913.Krac_0538"/>
<dbReference type="SUPFAM" id="SSF56112">
    <property type="entry name" value="Protein kinase-like (PK-like)"/>
    <property type="match status" value="1"/>
</dbReference>
<dbReference type="InterPro" id="IPR011009">
    <property type="entry name" value="Kinase-like_dom_sf"/>
</dbReference>
<dbReference type="InParanoid" id="D6U7Z0"/>
<name>D6U7Z0_KTERA</name>
<keyword evidence="4" id="KW-1185">Reference proteome</keyword>
<dbReference type="Proteomes" id="UP000004508">
    <property type="component" value="Unassembled WGS sequence"/>
</dbReference>
<dbReference type="PANTHER" id="PTHR21064">
    <property type="entry name" value="AMINOGLYCOSIDE PHOSPHOTRANSFERASE DOMAIN-CONTAINING PROTEIN-RELATED"/>
    <property type="match status" value="1"/>
</dbReference>
<dbReference type="GO" id="GO:0004413">
    <property type="term" value="F:homoserine kinase activity"/>
    <property type="evidence" value="ECO:0007669"/>
    <property type="project" value="TreeGrafter"/>
</dbReference>
<dbReference type="eggNOG" id="COG2334">
    <property type="taxonomic scope" value="Bacteria"/>
</dbReference>
<dbReference type="GO" id="GO:0009088">
    <property type="term" value="P:threonine biosynthetic process"/>
    <property type="evidence" value="ECO:0007669"/>
    <property type="project" value="TreeGrafter"/>
</dbReference>
<feature type="domain" description="Aminoglycoside phosphotransferase" evidence="2">
    <location>
        <begin position="39"/>
        <end position="267"/>
    </location>
</feature>
<reference evidence="3 4" key="1">
    <citation type="journal article" date="2011" name="Stand. Genomic Sci.">
        <title>Non-contiguous finished genome sequence and contextual data of the filamentous soil bacterium Ktedonobacter racemifer type strain (SOSP1-21).</title>
        <authorList>
            <person name="Chang Y.J."/>
            <person name="Land M."/>
            <person name="Hauser L."/>
            <person name="Chertkov O."/>
            <person name="Del Rio T.G."/>
            <person name="Nolan M."/>
            <person name="Copeland A."/>
            <person name="Tice H."/>
            <person name="Cheng J.F."/>
            <person name="Lucas S."/>
            <person name="Han C."/>
            <person name="Goodwin L."/>
            <person name="Pitluck S."/>
            <person name="Ivanova N."/>
            <person name="Ovchinikova G."/>
            <person name="Pati A."/>
            <person name="Chen A."/>
            <person name="Palaniappan K."/>
            <person name="Mavromatis K."/>
            <person name="Liolios K."/>
            <person name="Brettin T."/>
            <person name="Fiebig A."/>
            <person name="Rohde M."/>
            <person name="Abt B."/>
            <person name="Goker M."/>
            <person name="Detter J.C."/>
            <person name="Woyke T."/>
            <person name="Bristow J."/>
            <person name="Eisen J.A."/>
            <person name="Markowitz V."/>
            <person name="Hugenholtz P."/>
            <person name="Kyrpides N.C."/>
            <person name="Klenk H.P."/>
            <person name="Lapidus A."/>
        </authorList>
    </citation>
    <scope>NUCLEOTIDE SEQUENCE [LARGE SCALE GENOMIC DNA]</scope>
    <source>
        <strain evidence="4">DSM 44963</strain>
    </source>
</reference>
<dbReference type="AlphaFoldDB" id="D6U7Z0"/>
<keyword evidence="3" id="KW-0808">Transferase</keyword>
<evidence type="ECO:0000313" key="4">
    <source>
        <dbReference type="Proteomes" id="UP000004508"/>
    </source>
</evidence>
<dbReference type="InterPro" id="IPR050249">
    <property type="entry name" value="Pseudomonas-type_ThrB"/>
</dbReference>
<comment type="similarity">
    <text evidence="1">Belongs to the pseudomonas-type ThrB family.</text>
</comment>
<dbReference type="Gene3D" id="3.90.1200.10">
    <property type="match status" value="1"/>
</dbReference>
<accession>D6U7Z0</accession>
<dbReference type="PANTHER" id="PTHR21064:SF6">
    <property type="entry name" value="AMINOGLYCOSIDE PHOSPHOTRANSFERASE DOMAIN-CONTAINING PROTEIN"/>
    <property type="match status" value="1"/>
</dbReference>
<dbReference type="OrthoDB" id="9800774at2"/>
<dbReference type="InterPro" id="IPR002575">
    <property type="entry name" value="Aminoglycoside_PTrfase"/>
</dbReference>
<gene>
    <name evidence="3" type="ORF">Krac_0538</name>
</gene>
<evidence type="ECO:0000313" key="3">
    <source>
        <dbReference type="EMBL" id="EFH80001.1"/>
    </source>
</evidence>
<evidence type="ECO:0000256" key="1">
    <source>
        <dbReference type="ARBA" id="ARBA00038240"/>
    </source>
</evidence>
<dbReference type="Pfam" id="PF01636">
    <property type="entry name" value="APH"/>
    <property type="match status" value="1"/>
</dbReference>
<proteinExistence type="inferred from homology"/>